<protein>
    <submittedName>
        <fullName evidence="2">Uncharacterized protein</fullName>
    </submittedName>
</protein>
<dbReference type="GeneID" id="89937843"/>
<reference evidence="2" key="2">
    <citation type="submission" date="2023-05" db="EMBL/GenBank/DDBJ databases">
        <authorList>
            <consortium name="Lawrence Berkeley National Laboratory"/>
            <person name="Steindorff A."/>
            <person name="Hensen N."/>
            <person name="Bonometti L."/>
            <person name="Westerberg I."/>
            <person name="Brannstrom I.O."/>
            <person name="Guillou S."/>
            <person name="Cros-Aarteil S."/>
            <person name="Calhoun S."/>
            <person name="Haridas S."/>
            <person name="Kuo A."/>
            <person name="Mondo S."/>
            <person name="Pangilinan J."/>
            <person name="Riley R."/>
            <person name="Labutti K."/>
            <person name="Andreopoulos B."/>
            <person name="Lipzen A."/>
            <person name="Chen C."/>
            <person name="Yanf M."/>
            <person name="Daum C."/>
            <person name="Ng V."/>
            <person name="Clum A."/>
            <person name="Ohm R."/>
            <person name="Martin F."/>
            <person name="Silar P."/>
            <person name="Natvig D."/>
            <person name="Lalanne C."/>
            <person name="Gautier V."/>
            <person name="Ament-Velasquez S.L."/>
            <person name="Kruys A."/>
            <person name="Hutchinson M.I."/>
            <person name="Powell A.J."/>
            <person name="Barry K."/>
            <person name="Miller A.N."/>
            <person name="Grigoriev I.V."/>
            <person name="Debuchy R."/>
            <person name="Gladieux P."/>
            <person name="Thoren M.H."/>
            <person name="Johannesson H."/>
        </authorList>
    </citation>
    <scope>NUCLEOTIDE SEQUENCE</scope>
    <source>
        <strain evidence="2">CBS 508.74</strain>
    </source>
</reference>
<dbReference type="AlphaFoldDB" id="A0AAN6YPT9"/>
<evidence type="ECO:0000313" key="2">
    <source>
        <dbReference type="EMBL" id="KAK4111112.1"/>
    </source>
</evidence>
<reference evidence="2" key="1">
    <citation type="journal article" date="2023" name="Mol. Phylogenet. Evol.">
        <title>Genome-scale phylogeny and comparative genomics of the fungal order Sordariales.</title>
        <authorList>
            <person name="Hensen N."/>
            <person name="Bonometti L."/>
            <person name="Westerberg I."/>
            <person name="Brannstrom I.O."/>
            <person name="Guillou S."/>
            <person name="Cros-Aarteil S."/>
            <person name="Calhoun S."/>
            <person name="Haridas S."/>
            <person name="Kuo A."/>
            <person name="Mondo S."/>
            <person name="Pangilinan J."/>
            <person name="Riley R."/>
            <person name="LaButti K."/>
            <person name="Andreopoulos B."/>
            <person name="Lipzen A."/>
            <person name="Chen C."/>
            <person name="Yan M."/>
            <person name="Daum C."/>
            <person name="Ng V."/>
            <person name="Clum A."/>
            <person name="Steindorff A."/>
            <person name="Ohm R.A."/>
            <person name="Martin F."/>
            <person name="Silar P."/>
            <person name="Natvig D.O."/>
            <person name="Lalanne C."/>
            <person name="Gautier V."/>
            <person name="Ament-Velasquez S.L."/>
            <person name="Kruys A."/>
            <person name="Hutchinson M.I."/>
            <person name="Powell A.J."/>
            <person name="Barry K."/>
            <person name="Miller A.N."/>
            <person name="Grigoriev I.V."/>
            <person name="Debuchy R."/>
            <person name="Gladieux P."/>
            <person name="Hiltunen Thoren M."/>
            <person name="Johannesson H."/>
        </authorList>
    </citation>
    <scope>NUCLEOTIDE SEQUENCE</scope>
    <source>
        <strain evidence="2">CBS 508.74</strain>
    </source>
</reference>
<dbReference type="RefSeq" id="XP_064668682.1">
    <property type="nucleotide sequence ID" value="XM_064813718.1"/>
</dbReference>
<evidence type="ECO:0000313" key="3">
    <source>
        <dbReference type="Proteomes" id="UP001302812"/>
    </source>
</evidence>
<dbReference type="Proteomes" id="UP001302812">
    <property type="component" value="Unassembled WGS sequence"/>
</dbReference>
<keyword evidence="3" id="KW-1185">Reference proteome</keyword>
<evidence type="ECO:0000256" key="1">
    <source>
        <dbReference type="SAM" id="SignalP"/>
    </source>
</evidence>
<keyword evidence="1" id="KW-0732">Signal</keyword>
<sequence>MKFSILSLLSVLASAALAAPTDAASDVAGQIVNDGVIRLNVTDLHPPSSLTRRQNGNPNTEATLQAWRFDGNCQPGPGFNFLWFPVGWTAANNPSGACHEFFENGIRRDVLSVMVTGTWGGNCRLRMYENTGCTGGVTLRSPGQCGNRAGNPIRSFNVVC</sequence>
<feature type="chain" id="PRO_5042897952" evidence="1">
    <location>
        <begin position="19"/>
        <end position="160"/>
    </location>
</feature>
<gene>
    <name evidence="2" type="ORF">N656DRAFT_769623</name>
</gene>
<comment type="caution">
    <text evidence="2">The sequence shown here is derived from an EMBL/GenBank/DDBJ whole genome shotgun (WGS) entry which is preliminary data.</text>
</comment>
<organism evidence="2 3">
    <name type="scientific">Canariomyces notabilis</name>
    <dbReference type="NCBI Taxonomy" id="2074819"/>
    <lineage>
        <taxon>Eukaryota</taxon>
        <taxon>Fungi</taxon>
        <taxon>Dikarya</taxon>
        <taxon>Ascomycota</taxon>
        <taxon>Pezizomycotina</taxon>
        <taxon>Sordariomycetes</taxon>
        <taxon>Sordariomycetidae</taxon>
        <taxon>Sordariales</taxon>
        <taxon>Chaetomiaceae</taxon>
        <taxon>Canariomyces</taxon>
    </lineage>
</organism>
<proteinExistence type="predicted"/>
<dbReference type="EMBL" id="MU853347">
    <property type="protein sequence ID" value="KAK4111112.1"/>
    <property type="molecule type" value="Genomic_DNA"/>
</dbReference>
<accession>A0AAN6YPT9</accession>
<feature type="signal peptide" evidence="1">
    <location>
        <begin position="1"/>
        <end position="18"/>
    </location>
</feature>
<name>A0AAN6YPT9_9PEZI</name>